<evidence type="ECO:0000313" key="2">
    <source>
        <dbReference type="Proteomes" id="UP001249291"/>
    </source>
</evidence>
<evidence type="ECO:0000313" key="1">
    <source>
        <dbReference type="EMBL" id="MDR6143345.1"/>
    </source>
</evidence>
<sequence>MTDVFVPFFVDEIPEALRPDGLYVCIPYATAVHLCACGCGNEVVTPLTPVDWRLTFDGRVSLSPSIGNWSFACRSHYWITDERVHWSSGWDDERIERNRARDRQAKAQHFADAAEASESSHRKKLPWWRLRRTKD</sequence>
<gene>
    <name evidence="1" type="ORF">QE375_002899</name>
</gene>
<dbReference type="Pfam" id="PF20137">
    <property type="entry name" value="BubE"/>
    <property type="match status" value="1"/>
</dbReference>
<proteinExistence type="predicted"/>
<comment type="caution">
    <text evidence="1">The sequence shown here is derived from an EMBL/GenBank/DDBJ whole genome shotgun (WGS) entry which is preliminary data.</text>
</comment>
<dbReference type="InterPro" id="IPR045384">
    <property type="entry name" value="DUF6527"/>
</dbReference>
<reference evidence="1 2" key="1">
    <citation type="submission" date="2023-08" db="EMBL/GenBank/DDBJ databases">
        <title>Functional and genomic diversity of the sorghum phyllosphere microbiome.</title>
        <authorList>
            <person name="Shade A."/>
        </authorList>
    </citation>
    <scope>NUCLEOTIDE SEQUENCE [LARGE SCALE GENOMIC DNA]</scope>
    <source>
        <strain evidence="1 2">SORGH_AS_0445</strain>
    </source>
</reference>
<accession>A0ABU1HTG7</accession>
<dbReference type="EMBL" id="JAVIZQ010000001">
    <property type="protein sequence ID" value="MDR6143345.1"/>
    <property type="molecule type" value="Genomic_DNA"/>
</dbReference>
<organism evidence="1 2">
    <name type="scientific">Microbacterium foliorum</name>
    <dbReference type="NCBI Taxonomy" id="104336"/>
    <lineage>
        <taxon>Bacteria</taxon>
        <taxon>Bacillati</taxon>
        <taxon>Actinomycetota</taxon>
        <taxon>Actinomycetes</taxon>
        <taxon>Micrococcales</taxon>
        <taxon>Microbacteriaceae</taxon>
        <taxon>Microbacterium</taxon>
    </lineage>
</organism>
<name>A0ABU1HTG7_9MICO</name>
<keyword evidence="2" id="KW-1185">Reference proteome</keyword>
<dbReference type="RefSeq" id="WP_309692304.1">
    <property type="nucleotide sequence ID" value="NZ_JAVIZQ010000001.1"/>
</dbReference>
<dbReference type="Proteomes" id="UP001249291">
    <property type="component" value="Unassembled WGS sequence"/>
</dbReference>
<protein>
    <recommendedName>
        <fullName evidence="3">DUF3027 domain-containing protein</fullName>
    </recommendedName>
</protein>
<evidence type="ECO:0008006" key="3">
    <source>
        <dbReference type="Google" id="ProtNLM"/>
    </source>
</evidence>